<dbReference type="Gene3D" id="3.40.50.1820">
    <property type="entry name" value="alpha/beta hydrolase"/>
    <property type="match status" value="1"/>
</dbReference>
<dbReference type="Pfam" id="PF00561">
    <property type="entry name" value="Abhydrolase_1"/>
    <property type="match status" value="1"/>
</dbReference>
<dbReference type="OrthoDB" id="495620at2"/>
<dbReference type="InterPro" id="IPR000639">
    <property type="entry name" value="Epox_hydrolase-like"/>
</dbReference>
<dbReference type="InterPro" id="IPR000073">
    <property type="entry name" value="AB_hydrolase_1"/>
</dbReference>
<evidence type="ECO:0000256" key="1">
    <source>
        <dbReference type="ARBA" id="ARBA00022801"/>
    </source>
</evidence>
<dbReference type="AlphaFoldDB" id="A0A511DG41"/>
<dbReference type="GO" id="GO:0016020">
    <property type="term" value="C:membrane"/>
    <property type="evidence" value="ECO:0007669"/>
    <property type="project" value="TreeGrafter"/>
</dbReference>
<keyword evidence="1 3" id="KW-0378">Hydrolase</keyword>
<reference evidence="3 4" key="1">
    <citation type="submission" date="2019-07" db="EMBL/GenBank/DDBJ databases">
        <title>Whole genome shotgun sequence of Pseudonocardia sulfidoxydans NBRC 16205.</title>
        <authorList>
            <person name="Hosoyama A."/>
            <person name="Uohara A."/>
            <person name="Ohji S."/>
            <person name="Ichikawa N."/>
        </authorList>
    </citation>
    <scope>NUCLEOTIDE SEQUENCE [LARGE SCALE GENOMIC DNA]</scope>
    <source>
        <strain evidence="3 4">NBRC 16205</strain>
    </source>
</reference>
<proteinExistence type="predicted"/>
<dbReference type="RefSeq" id="WP_147107427.1">
    <property type="nucleotide sequence ID" value="NZ_BJVJ01000023.1"/>
</dbReference>
<name>A0A511DG41_9PSEU</name>
<dbReference type="GO" id="GO:0016787">
    <property type="term" value="F:hydrolase activity"/>
    <property type="evidence" value="ECO:0007669"/>
    <property type="project" value="UniProtKB-KW"/>
</dbReference>
<dbReference type="SUPFAM" id="SSF53474">
    <property type="entry name" value="alpha/beta-Hydrolases"/>
    <property type="match status" value="1"/>
</dbReference>
<dbReference type="InterPro" id="IPR029058">
    <property type="entry name" value="AB_hydrolase_fold"/>
</dbReference>
<dbReference type="PRINTS" id="PR00412">
    <property type="entry name" value="EPOXHYDRLASE"/>
</dbReference>
<evidence type="ECO:0000259" key="2">
    <source>
        <dbReference type="Pfam" id="PF00561"/>
    </source>
</evidence>
<gene>
    <name evidence="3" type="ORF">PSU4_27030</name>
</gene>
<accession>A0A511DG41</accession>
<dbReference type="InterPro" id="IPR050266">
    <property type="entry name" value="AB_hydrolase_sf"/>
</dbReference>
<dbReference type="EMBL" id="BJVJ01000023">
    <property type="protein sequence ID" value="GEL23749.1"/>
    <property type="molecule type" value="Genomic_DNA"/>
</dbReference>
<dbReference type="PANTHER" id="PTHR43798:SF31">
    <property type="entry name" value="AB HYDROLASE SUPERFAMILY PROTEIN YCLE"/>
    <property type="match status" value="1"/>
</dbReference>
<dbReference type="Proteomes" id="UP000321685">
    <property type="component" value="Unassembled WGS sequence"/>
</dbReference>
<keyword evidence="4" id="KW-1185">Reference proteome</keyword>
<organism evidence="3 4">
    <name type="scientific">Pseudonocardia sulfidoxydans NBRC 16205</name>
    <dbReference type="NCBI Taxonomy" id="1223511"/>
    <lineage>
        <taxon>Bacteria</taxon>
        <taxon>Bacillati</taxon>
        <taxon>Actinomycetota</taxon>
        <taxon>Actinomycetes</taxon>
        <taxon>Pseudonocardiales</taxon>
        <taxon>Pseudonocardiaceae</taxon>
        <taxon>Pseudonocardia</taxon>
    </lineage>
</organism>
<sequence>MSHARVNDCNIWYEITGTGTPLLQIGGSGFAHENFAPVSGKMAQHFQVIDFDLRGYGGSDRPEQHYDMEVWADDCAALIDALGFDAVHVHGTSMGGMVAMKLAAKYPEKLRGLILSCTAARCDRMFVSNLLVQKALAEAYGMGSEALALAMSAGALSAAFLDTPDGAATATTIREVLDRNCSLSVFRAAVDAIVAMDLSADLDRITAPTLVVCGDVDLLGGLDPGPSGIGNREISQRIPGAELAVMEGVGHANMLESPDESVRIMVDFLERVDTSAEVAV</sequence>
<feature type="domain" description="AB hydrolase-1" evidence="2">
    <location>
        <begin position="41"/>
        <end position="256"/>
    </location>
</feature>
<dbReference type="PANTHER" id="PTHR43798">
    <property type="entry name" value="MONOACYLGLYCEROL LIPASE"/>
    <property type="match status" value="1"/>
</dbReference>
<evidence type="ECO:0000313" key="4">
    <source>
        <dbReference type="Proteomes" id="UP000321685"/>
    </source>
</evidence>
<comment type="caution">
    <text evidence="3">The sequence shown here is derived from an EMBL/GenBank/DDBJ whole genome shotgun (WGS) entry which is preliminary data.</text>
</comment>
<evidence type="ECO:0000313" key="3">
    <source>
        <dbReference type="EMBL" id="GEL23749.1"/>
    </source>
</evidence>
<dbReference type="PRINTS" id="PR00111">
    <property type="entry name" value="ABHYDROLASE"/>
</dbReference>
<protein>
    <submittedName>
        <fullName evidence="3">Alpha/beta hydrolase fold protein</fullName>
    </submittedName>
</protein>